<feature type="transmembrane region" description="Helical" evidence="6">
    <location>
        <begin position="273"/>
        <end position="291"/>
    </location>
</feature>
<name>A0A9P1E308_CUSEU</name>
<comment type="caution">
    <text evidence="8">The sequence shown here is derived from an EMBL/GenBank/DDBJ whole genome shotgun (WGS) entry which is preliminary data.</text>
</comment>
<dbReference type="SUPFAM" id="SSF103481">
    <property type="entry name" value="Multidrug resistance efflux transporter EmrE"/>
    <property type="match status" value="2"/>
</dbReference>
<organism evidence="8 9">
    <name type="scientific">Cuscuta europaea</name>
    <name type="common">European dodder</name>
    <dbReference type="NCBI Taxonomy" id="41803"/>
    <lineage>
        <taxon>Eukaryota</taxon>
        <taxon>Viridiplantae</taxon>
        <taxon>Streptophyta</taxon>
        <taxon>Embryophyta</taxon>
        <taxon>Tracheophyta</taxon>
        <taxon>Spermatophyta</taxon>
        <taxon>Magnoliopsida</taxon>
        <taxon>eudicotyledons</taxon>
        <taxon>Gunneridae</taxon>
        <taxon>Pentapetalae</taxon>
        <taxon>asterids</taxon>
        <taxon>lamiids</taxon>
        <taxon>Solanales</taxon>
        <taxon>Convolvulaceae</taxon>
        <taxon>Cuscuteae</taxon>
        <taxon>Cuscuta</taxon>
        <taxon>Cuscuta subgen. Cuscuta</taxon>
    </lineage>
</organism>
<dbReference type="InterPro" id="IPR037185">
    <property type="entry name" value="EmrE-like"/>
</dbReference>
<evidence type="ECO:0000256" key="3">
    <source>
        <dbReference type="ARBA" id="ARBA00022692"/>
    </source>
</evidence>
<feature type="transmembrane region" description="Helical" evidence="6">
    <location>
        <begin position="202"/>
        <end position="222"/>
    </location>
</feature>
<dbReference type="EMBL" id="CAMAPE010000009">
    <property type="protein sequence ID" value="CAH9074468.1"/>
    <property type="molecule type" value="Genomic_DNA"/>
</dbReference>
<evidence type="ECO:0000256" key="1">
    <source>
        <dbReference type="ARBA" id="ARBA00004141"/>
    </source>
</evidence>
<gene>
    <name evidence="8" type="ORF">CEURO_LOCUS5162</name>
</gene>
<evidence type="ECO:0000313" key="8">
    <source>
        <dbReference type="EMBL" id="CAH9074468.1"/>
    </source>
</evidence>
<dbReference type="PANTHER" id="PTHR31218">
    <property type="entry name" value="WAT1-RELATED PROTEIN"/>
    <property type="match status" value="1"/>
</dbReference>
<comment type="similarity">
    <text evidence="2 6">Belongs to the drug/metabolite transporter (DMT) superfamily. Plant drug/metabolite exporter (P-DME) (TC 2.A.7.4) family.</text>
</comment>
<feature type="domain" description="EamA" evidence="7">
    <location>
        <begin position="204"/>
        <end position="341"/>
    </location>
</feature>
<feature type="transmembrane region" description="Helical" evidence="6">
    <location>
        <begin position="324"/>
        <end position="342"/>
    </location>
</feature>
<dbReference type="GO" id="GO:0016020">
    <property type="term" value="C:membrane"/>
    <property type="evidence" value="ECO:0007669"/>
    <property type="project" value="UniProtKB-SubCell"/>
</dbReference>
<evidence type="ECO:0000313" key="9">
    <source>
        <dbReference type="Proteomes" id="UP001152484"/>
    </source>
</evidence>
<accession>A0A9P1E308</accession>
<proteinExistence type="inferred from homology"/>
<evidence type="ECO:0000259" key="7">
    <source>
        <dbReference type="Pfam" id="PF00892"/>
    </source>
</evidence>
<dbReference type="OrthoDB" id="1728340at2759"/>
<keyword evidence="9" id="KW-1185">Reference proteome</keyword>
<feature type="transmembrane region" description="Helical" evidence="6">
    <location>
        <begin position="298"/>
        <end position="318"/>
    </location>
</feature>
<feature type="transmembrane region" description="Helical" evidence="6">
    <location>
        <begin position="149"/>
        <end position="167"/>
    </location>
</feature>
<evidence type="ECO:0000256" key="6">
    <source>
        <dbReference type="RuleBase" id="RU363077"/>
    </source>
</evidence>
<feature type="transmembrane region" description="Helical" evidence="6">
    <location>
        <begin position="119"/>
        <end position="137"/>
    </location>
</feature>
<reference evidence="8" key="1">
    <citation type="submission" date="2022-07" db="EMBL/GenBank/DDBJ databases">
        <authorList>
            <person name="Macas J."/>
            <person name="Novak P."/>
            <person name="Neumann P."/>
        </authorList>
    </citation>
    <scope>NUCLEOTIDE SEQUENCE</scope>
</reference>
<keyword evidence="4 6" id="KW-1133">Transmembrane helix</keyword>
<dbReference type="Pfam" id="PF00892">
    <property type="entry name" value="EamA"/>
    <property type="match status" value="2"/>
</dbReference>
<dbReference type="InterPro" id="IPR000620">
    <property type="entry name" value="EamA_dom"/>
</dbReference>
<dbReference type="GO" id="GO:0022857">
    <property type="term" value="F:transmembrane transporter activity"/>
    <property type="evidence" value="ECO:0007669"/>
    <property type="project" value="InterPro"/>
</dbReference>
<protein>
    <recommendedName>
        <fullName evidence="6">WAT1-related protein</fullName>
    </recommendedName>
</protein>
<dbReference type="AlphaFoldDB" id="A0A9P1E308"/>
<evidence type="ECO:0000256" key="5">
    <source>
        <dbReference type="ARBA" id="ARBA00023136"/>
    </source>
</evidence>
<keyword evidence="3 6" id="KW-0812">Transmembrane</keyword>
<feature type="transmembrane region" description="Helical" evidence="6">
    <location>
        <begin position="86"/>
        <end position="107"/>
    </location>
</feature>
<dbReference type="InterPro" id="IPR030184">
    <property type="entry name" value="WAT1-related"/>
</dbReference>
<dbReference type="Proteomes" id="UP001152484">
    <property type="component" value="Unassembled WGS sequence"/>
</dbReference>
<feature type="transmembrane region" description="Helical" evidence="6">
    <location>
        <begin position="234"/>
        <end position="253"/>
    </location>
</feature>
<evidence type="ECO:0000256" key="2">
    <source>
        <dbReference type="ARBA" id="ARBA00007635"/>
    </source>
</evidence>
<feature type="transmembrane region" description="Helical" evidence="6">
    <location>
        <begin position="53"/>
        <end position="74"/>
    </location>
</feature>
<keyword evidence="5 6" id="KW-0472">Membrane</keyword>
<comment type="subcellular location">
    <subcellularLocation>
        <location evidence="1 6">Membrane</location>
        <topology evidence="1 6">Multi-pass membrane protein</topology>
    </subcellularLocation>
</comment>
<feature type="domain" description="EamA" evidence="7">
    <location>
        <begin position="25"/>
        <end position="165"/>
    </location>
</feature>
<sequence>MDVISKLIKYVIKKIEMDCSELIPVLVMVIVQLGYAGVNIIGTAVMGAGMNPFIHIAYQQIFGSLVITPLAFFMERNTRPKMTLRIFFQIFMSSLFGLTGDQTAYFVGLKHSTPTIATALANLIPAVTFIMAVLFRLERVGLRTKAGKAKILGTLICIGGAMLLSLYRGGVVIGQSSINWKYAKNTVDKNSSCNTSSSHGDLLLGPFMVLLSVLFYAAFLITQTRLGKEYGAPYSSTAIACVLASIECVTIAVSTDHNISDWALTPMRAVSTVYNGVVYSALAILLTSWCVERKGPLYVAVFNPLLLVFTAILSWAFLRETIHTGTVLGSILIIAGLYVVLLGKKKEVDVIKVEEDKLKEAHKSEGGQEC</sequence>
<feature type="transmembrane region" description="Helical" evidence="6">
    <location>
        <begin position="21"/>
        <end position="41"/>
    </location>
</feature>
<evidence type="ECO:0000256" key="4">
    <source>
        <dbReference type="ARBA" id="ARBA00022989"/>
    </source>
</evidence>